<dbReference type="Pfam" id="PF00905">
    <property type="entry name" value="Transpeptidase"/>
    <property type="match status" value="1"/>
</dbReference>
<comment type="catalytic activity">
    <reaction evidence="8">
        <text>[GlcNAc-(1-&gt;4)-Mur2Ac(oyl-L-Ala-gamma-D-Glu-L-Lys-D-Ala-D-Ala)](n)-di-trans,octa-cis-undecaprenyl diphosphate + beta-D-GlcNAc-(1-&gt;4)-Mur2Ac(oyl-L-Ala-gamma-D-Glu-L-Lys-D-Ala-D-Ala)-di-trans,octa-cis-undecaprenyl diphosphate = [GlcNAc-(1-&gt;4)-Mur2Ac(oyl-L-Ala-gamma-D-Glu-L-Lys-D-Ala-D-Ala)](n+1)-di-trans,octa-cis-undecaprenyl diphosphate + di-trans,octa-cis-undecaprenyl diphosphate + H(+)</text>
        <dbReference type="Rhea" id="RHEA:23708"/>
        <dbReference type="Rhea" id="RHEA-COMP:9602"/>
        <dbReference type="Rhea" id="RHEA-COMP:9603"/>
        <dbReference type="ChEBI" id="CHEBI:15378"/>
        <dbReference type="ChEBI" id="CHEBI:58405"/>
        <dbReference type="ChEBI" id="CHEBI:60033"/>
        <dbReference type="ChEBI" id="CHEBI:78435"/>
        <dbReference type="EC" id="2.4.99.28"/>
    </reaction>
</comment>
<dbReference type="PANTHER" id="PTHR32282">
    <property type="entry name" value="BINDING PROTEIN TRANSPEPTIDASE, PUTATIVE-RELATED"/>
    <property type="match status" value="1"/>
</dbReference>
<dbReference type="InterPro" id="IPR001264">
    <property type="entry name" value="Glyco_trans_51"/>
</dbReference>
<keyword evidence="4" id="KW-0808">Transferase</keyword>
<keyword evidence="6" id="KW-0511">Multifunctional enzyme</keyword>
<protein>
    <submittedName>
        <fullName evidence="11">PASTA domain-containing protein</fullName>
    </submittedName>
</protein>
<comment type="catalytic activity">
    <reaction evidence="7">
        <text>Preferential cleavage: (Ac)2-L-Lys-D-Ala-|-D-Ala. Also transpeptidation of peptidyl-alanyl moieties that are N-acyl substituents of D-alanine.</text>
        <dbReference type="EC" id="3.4.16.4"/>
    </reaction>
</comment>
<accession>A0A4Y8KMR0</accession>
<keyword evidence="3" id="KW-0328">Glycosyltransferase</keyword>
<dbReference type="PANTHER" id="PTHR32282:SF33">
    <property type="entry name" value="PEPTIDOGLYCAN GLYCOSYLTRANSFERASE"/>
    <property type="match status" value="1"/>
</dbReference>
<keyword evidence="2" id="KW-0645">Protease</keyword>
<evidence type="ECO:0000259" key="10">
    <source>
        <dbReference type="PROSITE" id="PS51178"/>
    </source>
</evidence>
<feature type="domain" description="PASTA" evidence="10">
    <location>
        <begin position="776"/>
        <end position="844"/>
    </location>
</feature>
<organism evidence="11 12">
    <name type="scientific">Cryobacterium psychrophilum</name>
    <dbReference type="NCBI Taxonomy" id="41988"/>
    <lineage>
        <taxon>Bacteria</taxon>
        <taxon>Bacillati</taxon>
        <taxon>Actinomycetota</taxon>
        <taxon>Actinomycetes</taxon>
        <taxon>Micrococcales</taxon>
        <taxon>Microbacteriaceae</taxon>
        <taxon>Cryobacterium</taxon>
    </lineage>
</organism>
<dbReference type="Pfam" id="PF00912">
    <property type="entry name" value="Transgly"/>
    <property type="match status" value="1"/>
</dbReference>
<evidence type="ECO:0000256" key="7">
    <source>
        <dbReference type="ARBA" id="ARBA00034000"/>
    </source>
</evidence>
<feature type="domain" description="PASTA" evidence="10">
    <location>
        <begin position="709"/>
        <end position="775"/>
    </location>
</feature>
<evidence type="ECO:0000256" key="3">
    <source>
        <dbReference type="ARBA" id="ARBA00022676"/>
    </source>
</evidence>
<dbReference type="PROSITE" id="PS51178">
    <property type="entry name" value="PASTA"/>
    <property type="match status" value="2"/>
</dbReference>
<name>A0A4Y8KMR0_9MICO</name>
<dbReference type="InterPro" id="IPR012338">
    <property type="entry name" value="Beta-lactam/transpept-like"/>
</dbReference>
<feature type="compositionally biased region" description="Low complexity" evidence="9">
    <location>
        <begin position="766"/>
        <end position="775"/>
    </location>
</feature>
<evidence type="ECO:0000313" key="12">
    <source>
        <dbReference type="Proteomes" id="UP000298218"/>
    </source>
</evidence>
<dbReference type="InterPro" id="IPR005543">
    <property type="entry name" value="PASTA_dom"/>
</dbReference>
<dbReference type="Gene3D" id="3.40.710.10">
    <property type="entry name" value="DD-peptidase/beta-lactamase superfamily"/>
    <property type="match status" value="1"/>
</dbReference>
<evidence type="ECO:0000256" key="8">
    <source>
        <dbReference type="ARBA" id="ARBA00049902"/>
    </source>
</evidence>
<keyword evidence="1" id="KW-0121">Carboxypeptidase</keyword>
<evidence type="ECO:0000256" key="5">
    <source>
        <dbReference type="ARBA" id="ARBA00022801"/>
    </source>
</evidence>
<comment type="caution">
    <text evidence="11">The sequence shown here is derived from an EMBL/GenBank/DDBJ whole genome shotgun (WGS) entry which is preliminary data.</text>
</comment>
<dbReference type="EMBL" id="SOHQ01000032">
    <property type="protein sequence ID" value="TFD77014.1"/>
    <property type="molecule type" value="Genomic_DNA"/>
</dbReference>
<evidence type="ECO:0000256" key="4">
    <source>
        <dbReference type="ARBA" id="ARBA00022679"/>
    </source>
</evidence>
<sequence>MSAKKRTVSGAISGLLAFIGMSAVAGVLVTVAVTPALALSGMTATNTINVFENMPDYLSIDQLAQKSNIYAKQADGTPVLLASFYQQNRVEVASDAISQFVKDAAVTGEDPRFFEHGGIDLQGTVSGAVSTLTGGATRGGSSITQQYVKNVLVQKCEAMNDADKRKSCYNDATEVSIDRKLKEMRLAIGVDKNYAKEDILRQYLNITGFGGTVYGIEAAANYYFNTTAADLTLPQSASLVAIVNNPVKYQLDRPDSETNGAANGYADNKVRRDYILGEMLQYKKISQEDHDAAVASPIEPTITTSATGCQAAGANAYFCNYVTHVLKNDPTFGKDADTRLSNFRRGGYDVFTTLDLDLQNAAIATLDENVPKTMPNWDVGGVVSSVGVGTGKVLAMAQNKDYTQDPNQTGDNFTAINYNTDQNTGGSLGFQPGSTYKVFTLAEWLKAGHTLNERVDSSRKSNWGTFEDSCDGPQTFPGFNPRNDANESGRNYSALQSTIGSINTGFIGMSKELDLCAIRSTAEAFDVHRADGGELEKGASAVLGTNEIAPLTMATAFAGIANNGSTCTPIAIESMVAADGTDLPVPKSVCTQSVEPEVAAGMTYAMSRVMTSGTAQQSYAATSPRVPVIGKTGTTDSAKDTWMSGSSSNVATVVGVVNVSGTYQNQRTTRFPSGYASTARHRMWPDIMSVANAKYGGDAFMEASNAVLRAVQVKVPDLRGKSMSEAKSKLTAAGFEFTDSGAIDSALPEGTVASTNPAGGTTADRGSTVRVSSSNGSGVVIPDTVGKTEAEAKAILTAAPYEFKVTKTDQDVTDPNQNGKVISMSPEGGTGAKPGAAVTIVVGKMTPPAAGTPPGQAAKE</sequence>
<dbReference type="GO" id="GO:0006508">
    <property type="term" value="P:proteolysis"/>
    <property type="evidence" value="ECO:0007669"/>
    <property type="project" value="UniProtKB-KW"/>
</dbReference>
<evidence type="ECO:0000256" key="9">
    <source>
        <dbReference type="SAM" id="MobiDB-lite"/>
    </source>
</evidence>
<dbReference type="SMART" id="SM00740">
    <property type="entry name" value="PASTA"/>
    <property type="match status" value="2"/>
</dbReference>
<proteinExistence type="predicted"/>
<dbReference type="RefSeq" id="WP_134173372.1">
    <property type="nucleotide sequence ID" value="NZ_SODI01000001.1"/>
</dbReference>
<dbReference type="InterPro" id="IPR036950">
    <property type="entry name" value="PBP_transglycosylase"/>
</dbReference>
<keyword evidence="12" id="KW-1185">Reference proteome</keyword>
<dbReference type="GO" id="GO:0009002">
    <property type="term" value="F:serine-type D-Ala-D-Ala carboxypeptidase activity"/>
    <property type="evidence" value="ECO:0007669"/>
    <property type="project" value="UniProtKB-EC"/>
</dbReference>
<dbReference type="SUPFAM" id="SSF53955">
    <property type="entry name" value="Lysozyme-like"/>
    <property type="match status" value="1"/>
</dbReference>
<evidence type="ECO:0000256" key="6">
    <source>
        <dbReference type="ARBA" id="ARBA00023268"/>
    </source>
</evidence>
<dbReference type="GO" id="GO:0030288">
    <property type="term" value="C:outer membrane-bounded periplasmic space"/>
    <property type="evidence" value="ECO:0007669"/>
    <property type="project" value="TreeGrafter"/>
</dbReference>
<dbReference type="Gene3D" id="3.30.10.20">
    <property type="match status" value="2"/>
</dbReference>
<dbReference type="Gene3D" id="1.10.3810.10">
    <property type="entry name" value="Biosynthetic peptidoglycan transglycosylase-like"/>
    <property type="match status" value="1"/>
</dbReference>
<dbReference type="Proteomes" id="UP000298218">
    <property type="component" value="Unassembled WGS sequence"/>
</dbReference>
<evidence type="ECO:0000313" key="11">
    <source>
        <dbReference type="EMBL" id="TFD77014.1"/>
    </source>
</evidence>
<dbReference type="Pfam" id="PF03793">
    <property type="entry name" value="PASTA"/>
    <property type="match status" value="2"/>
</dbReference>
<dbReference type="InterPro" id="IPR050396">
    <property type="entry name" value="Glycosyltr_51/Transpeptidase"/>
</dbReference>
<dbReference type="SUPFAM" id="SSF56601">
    <property type="entry name" value="beta-lactamase/transpeptidase-like"/>
    <property type="match status" value="1"/>
</dbReference>
<dbReference type="GO" id="GO:0008955">
    <property type="term" value="F:peptidoglycan glycosyltransferase activity"/>
    <property type="evidence" value="ECO:0007669"/>
    <property type="project" value="UniProtKB-EC"/>
</dbReference>
<gene>
    <name evidence="11" type="ORF">E3T53_12115</name>
</gene>
<dbReference type="AlphaFoldDB" id="A0A4Y8KMR0"/>
<evidence type="ECO:0000256" key="2">
    <source>
        <dbReference type="ARBA" id="ARBA00022670"/>
    </source>
</evidence>
<dbReference type="GO" id="GO:0008658">
    <property type="term" value="F:penicillin binding"/>
    <property type="evidence" value="ECO:0007669"/>
    <property type="project" value="InterPro"/>
</dbReference>
<feature type="region of interest" description="Disordered" evidence="9">
    <location>
        <begin position="748"/>
        <end position="775"/>
    </location>
</feature>
<dbReference type="OrthoDB" id="9766909at2"/>
<dbReference type="GO" id="GO:0009252">
    <property type="term" value="P:peptidoglycan biosynthetic process"/>
    <property type="evidence" value="ECO:0007669"/>
    <property type="project" value="TreeGrafter"/>
</dbReference>
<evidence type="ECO:0000256" key="1">
    <source>
        <dbReference type="ARBA" id="ARBA00022645"/>
    </source>
</evidence>
<dbReference type="CDD" id="cd06577">
    <property type="entry name" value="PASTA_pknB"/>
    <property type="match status" value="2"/>
</dbReference>
<dbReference type="InterPro" id="IPR023346">
    <property type="entry name" value="Lysozyme-like_dom_sf"/>
</dbReference>
<keyword evidence="5" id="KW-0378">Hydrolase</keyword>
<dbReference type="InterPro" id="IPR001460">
    <property type="entry name" value="PCN-bd_Tpept"/>
</dbReference>
<reference evidence="11 12" key="1">
    <citation type="submission" date="2019-03" db="EMBL/GenBank/DDBJ databases">
        <title>Genomics of glacier-inhabiting Cryobacterium strains.</title>
        <authorList>
            <person name="Liu Q."/>
            <person name="Xin Y.-H."/>
        </authorList>
    </citation>
    <scope>NUCLEOTIDE SEQUENCE [LARGE SCALE GENOMIC DNA]</scope>
    <source>
        <strain evidence="11 12">CGMCC 1.4292</strain>
    </source>
</reference>